<name>A0A7Y9WXG2_9ACTN</name>
<organism evidence="1 2">
    <name type="scientific">Micromonospora jinlongensis</name>
    <dbReference type="NCBI Taxonomy" id="1287877"/>
    <lineage>
        <taxon>Bacteria</taxon>
        <taxon>Bacillati</taxon>
        <taxon>Actinomycetota</taxon>
        <taxon>Actinomycetes</taxon>
        <taxon>Micromonosporales</taxon>
        <taxon>Micromonosporaceae</taxon>
        <taxon>Micromonospora</taxon>
    </lineage>
</organism>
<comment type="caution">
    <text evidence="1">The sequence shown here is derived from an EMBL/GenBank/DDBJ whole genome shotgun (WGS) entry which is preliminary data.</text>
</comment>
<sequence>MAGAENAVEQRGYWQESGGRVSAEEAWNIWARHGYDILVAVAQSYHGLITYKELGEQVQASSGIRTSALLHNWIGSVLGRIVREAHRRGDPPLTALVVHTDDGKVGAGYKEVLEVAGEPPVEDEMEREIHAANARLTCYRHFDAVGLPPDGGRLALAPRLEVAVARQRARAPEPRRPLCPTCHLQLPTTGTCDTCG</sequence>
<dbReference type="AlphaFoldDB" id="A0A7Y9WXG2"/>
<proteinExistence type="predicted"/>
<reference evidence="1 2" key="1">
    <citation type="submission" date="2020-07" db="EMBL/GenBank/DDBJ databases">
        <title>Sequencing the genomes of 1000 actinobacteria strains.</title>
        <authorList>
            <person name="Klenk H.-P."/>
        </authorList>
    </citation>
    <scope>NUCLEOTIDE SEQUENCE [LARGE SCALE GENOMIC DNA]</scope>
    <source>
        <strain evidence="1 2">DSM 45876</strain>
    </source>
</reference>
<evidence type="ECO:0000313" key="1">
    <source>
        <dbReference type="EMBL" id="NYH41357.1"/>
    </source>
</evidence>
<gene>
    <name evidence="1" type="ORF">HNR22_001084</name>
</gene>
<keyword evidence="2" id="KW-1185">Reference proteome</keyword>
<dbReference type="Proteomes" id="UP000523545">
    <property type="component" value="Unassembled WGS sequence"/>
</dbReference>
<protein>
    <submittedName>
        <fullName evidence="1">Uncharacterized protein</fullName>
    </submittedName>
</protein>
<accession>A0A7Y9WXG2</accession>
<evidence type="ECO:0000313" key="2">
    <source>
        <dbReference type="Proteomes" id="UP000523545"/>
    </source>
</evidence>
<dbReference type="EMBL" id="JACCHK010000001">
    <property type="protein sequence ID" value="NYH41357.1"/>
    <property type="molecule type" value="Genomic_DNA"/>
</dbReference>